<evidence type="ECO:0000313" key="3">
    <source>
        <dbReference type="Proteomes" id="UP000422572"/>
    </source>
</evidence>
<evidence type="ECO:0000256" key="1">
    <source>
        <dbReference type="SAM" id="MobiDB-lite"/>
    </source>
</evidence>
<dbReference type="Proteomes" id="UP000422572">
    <property type="component" value="Chromosome"/>
</dbReference>
<protein>
    <submittedName>
        <fullName evidence="2">Uncharacterized protein</fullName>
    </submittedName>
</protein>
<dbReference type="RefSeq" id="WP_156692384.1">
    <property type="nucleotide sequence ID" value="NZ_CP034279.1"/>
</dbReference>
<proteinExistence type="predicted"/>
<organism evidence="2 3">
    <name type="scientific">Streptomyces ficellus</name>
    <dbReference type="NCBI Taxonomy" id="1977088"/>
    <lineage>
        <taxon>Bacteria</taxon>
        <taxon>Bacillati</taxon>
        <taxon>Actinomycetota</taxon>
        <taxon>Actinomycetes</taxon>
        <taxon>Kitasatosporales</taxon>
        <taxon>Streptomycetaceae</taxon>
        <taxon>Streptomyces</taxon>
    </lineage>
</organism>
<sequence>MMTIKVYRVAQDGTRRVIREERELGVAEVTRQCALCGSGERLRVVAVRGGMDVLACPTHAPGLAAPLDDNLSALAWYQSKRRAHLKEAQMNSMTADGGKHGGEPSDKPWAPPPAPPSPDGFGPSKQCDGS</sequence>
<accession>A0A6I6FCG0</accession>
<dbReference type="OrthoDB" id="4190258at2"/>
<dbReference type="EMBL" id="CP034279">
    <property type="protein sequence ID" value="QGV78587.1"/>
    <property type="molecule type" value="Genomic_DNA"/>
</dbReference>
<keyword evidence="3" id="KW-1185">Reference proteome</keyword>
<name>A0A6I6FCG0_9ACTN</name>
<dbReference type="KEGG" id="sfic:EIZ62_10285"/>
<feature type="compositionally biased region" description="Pro residues" evidence="1">
    <location>
        <begin position="109"/>
        <end position="118"/>
    </location>
</feature>
<dbReference type="AlphaFoldDB" id="A0A6I6FCG0"/>
<reference evidence="2 3" key="1">
    <citation type="submission" date="2018-12" db="EMBL/GenBank/DDBJ databases">
        <title>Complete genome sequence of Streptomyces ficellus NRRL8067, the producer of ficellomycin, feldamycin and nojirimycin.</title>
        <authorList>
            <person name="Zhang H."/>
            <person name="Yue R."/>
            <person name="Liu Y."/>
            <person name="Li M."/>
            <person name="Mu H."/>
            <person name="Zhang J."/>
        </authorList>
    </citation>
    <scope>NUCLEOTIDE SEQUENCE [LARGE SCALE GENOMIC DNA]</scope>
    <source>
        <strain evidence="2 3">NRRL 8067</strain>
    </source>
</reference>
<feature type="compositionally biased region" description="Basic and acidic residues" evidence="1">
    <location>
        <begin position="97"/>
        <end position="106"/>
    </location>
</feature>
<feature type="region of interest" description="Disordered" evidence="1">
    <location>
        <begin position="86"/>
        <end position="130"/>
    </location>
</feature>
<evidence type="ECO:0000313" key="2">
    <source>
        <dbReference type="EMBL" id="QGV78587.1"/>
    </source>
</evidence>
<gene>
    <name evidence="2" type="ORF">EIZ62_10285</name>
</gene>